<proteinExistence type="predicted"/>
<name>A0A0V1MXZ4_9BILA</name>
<gene>
    <name evidence="1" type="ORF">T10_1527</name>
</gene>
<dbReference type="AlphaFoldDB" id="A0A0V1MXZ4"/>
<dbReference type="Proteomes" id="UP000054843">
    <property type="component" value="Unassembled WGS sequence"/>
</dbReference>
<accession>A0A0V1MXZ4</accession>
<keyword evidence="2" id="KW-1185">Reference proteome</keyword>
<dbReference type="EMBL" id="JYDO01000026">
    <property type="protein sequence ID" value="KRZ76648.1"/>
    <property type="molecule type" value="Genomic_DNA"/>
</dbReference>
<protein>
    <submittedName>
        <fullName evidence="1">Uncharacterized protein</fullName>
    </submittedName>
</protein>
<sequence>METKELKSGINEFYKMVNIPGVTRESASFSLFACSLSRQSAGSWSLKRVRPMLSAQKREGCFALSPKVQGGAIFFADVF</sequence>
<evidence type="ECO:0000313" key="2">
    <source>
        <dbReference type="Proteomes" id="UP000054843"/>
    </source>
</evidence>
<comment type="caution">
    <text evidence="1">The sequence shown here is derived from an EMBL/GenBank/DDBJ whole genome shotgun (WGS) entry which is preliminary data.</text>
</comment>
<reference evidence="1 2" key="1">
    <citation type="submission" date="2015-01" db="EMBL/GenBank/DDBJ databases">
        <title>Evolution of Trichinella species and genotypes.</title>
        <authorList>
            <person name="Korhonen P.K."/>
            <person name="Edoardo P."/>
            <person name="Giuseppe L.R."/>
            <person name="Gasser R.B."/>
        </authorList>
    </citation>
    <scope>NUCLEOTIDE SEQUENCE [LARGE SCALE GENOMIC DNA]</scope>
    <source>
        <strain evidence="1">ISS1980</strain>
    </source>
</reference>
<evidence type="ECO:0000313" key="1">
    <source>
        <dbReference type="EMBL" id="KRZ76648.1"/>
    </source>
</evidence>
<organism evidence="1 2">
    <name type="scientific">Trichinella papuae</name>
    <dbReference type="NCBI Taxonomy" id="268474"/>
    <lineage>
        <taxon>Eukaryota</taxon>
        <taxon>Metazoa</taxon>
        <taxon>Ecdysozoa</taxon>
        <taxon>Nematoda</taxon>
        <taxon>Enoplea</taxon>
        <taxon>Dorylaimia</taxon>
        <taxon>Trichinellida</taxon>
        <taxon>Trichinellidae</taxon>
        <taxon>Trichinella</taxon>
    </lineage>
</organism>